<dbReference type="AlphaFoldDB" id="A0AAN8VHV0"/>
<reference evidence="1 2" key="1">
    <citation type="submission" date="2023-12" db="EMBL/GenBank/DDBJ databases">
        <title>A high-quality genome assembly for Dillenia turbinata (Dilleniales).</title>
        <authorList>
            <person name="Chanderbali A."/>
        </authorList>
    </citation>
    <scope>NUCLEOTIDE SEQUENCE [LARGE SCALE GENOMIC DNA]</scope>
    <source>
        <strain evidence="1">LSX21</strain>
        <tissue evidence="1">Leaf</tissue>
    </source>
</reference>
<gene>
    <name evidence="1" type="ORF">RJ641_004310</name>
</gene>
<keyword evidence="2" id="KW-1185">Reference proteome</keyword>
<proteinExistence type="predicted"/>
<evidence type="ECO:0000313" key="2">
    <source>
        <dbReference type="Proteomes" id="UP001370490"/>
    </source>
</evidence>
<dbReference type="PANTHER" id="PTHR36751:SF1">
    <property type="entry name" value="F3E22.8 PROTEIN"/>
    <property type="match status" value="1"/>
</dbReference>
<dbReference type="EMBL" id="JBAMMX010000012">
    <property type="protein sequence ID" value="KAK6930216.1"/>
    <property type="molecule type" value="Genomic_DNA"/>
</dbReference>
<dbReference type="PANTHER" id="PTHR36751">
    <property type="entry name" value="F3E22.8 PROTEIN"/>
    <property type="match status" value="1"/>
</dbReference>
<accession>A0AAN8VHV0</accession>
<sequence length="174" mass="19033">MEVSVITDPSQTLRISKYLLHRQNFASNSHISLSDSDQSPTLQISSAVIFPIEAVAPPPVKSNYRITVPRTLGQKKRRTKRKSLADEPDDGGYFGDGIFGNGGSGKGWNFYGFGGGGFRWEDSSSSSFSDPAFDFVYEVVSWIVLSNCAHFAFKKIVRGLADATEDRGKVALVC</sequence>
<evidence type="ECO:0000313" key="1">
    <source>
        <dbReference type="EMBL" id="KAK6930216.1"/>
    </source>
</evidence>
<organism evidence="1 2">
    <name type="scientific">Dillenia turbinata</name>
    <dbReference type="NCBI Taxonomy" id="194707"/>
    <lineage>
        <taxon>Eukaryota</taxon>
        <taxon>Viridiplantae</taxon>
        <taxon>Streptophyta</taxon>
        <taxon>Embryophyta</taxon>
        <taxon>Tracheophyta</taxon>
        <taxon>Spermatophyta</taxon>
        <taxon>Magnoliopsida</taxon>
        <taxon>eudicotyledons</taxon>
        <taxon>Gunneridae</taxon>
        <taxon>Pentapetalae</taxon>
        <taxon>Dilleniales</taxon>
        <taxon>Dilleniaceae</taxon>
        <taxon>Dillenia</taxon>
    </lineage>
</organism>
<name>A0AAN8VHV0_9MAGN</name>
<protein>
    <submittedName>
        <fullName evidence="1">Uncharacterized protein</fullName>
    </submittedName>
</protein>
<comment type="caution">
    <text evidence="1">The sequence shown here is derived from an EMBL/GenBank/DDBJ whole genome shotgun (WGS) entry which is preliminary data.</text>
</comment>
<dbReference type="Proteomes" id="UP001370490">
    <property type="component" value="Unassembled WGS sequence"/>
</dbReference>